<sequence>MKVIRAFRNLDRHGQQRAPEVIEEEVRQLELHGEAAILSHAESSPDHPGGRIE</sequence>
<dbReference type="EMBL" id="FBVY01000039">
    <property type="protein sequence ID" value="CUX01529.1"/>
    <property type="molecule type" value="Genomic_DNA"/>
</dbReference>
<proteinExistence type="predicted"/>
<comment type="caution">
    <text evidence="1">The sequence shown here is derived from an EMBL/GenBank/DDBJ whole genome shotgun (WGS) entry which is preliminary data.</text>
</comment>
<evidence type="ECO:0000313" key="2">
    <source>
        <dbReference type="Proteomes" id="UP000191933"/>
    </source>
</evidence>
<accession>A0A9W5B6Q9</accession>
<dbReference type="RefSeq" id="WP_157952843.1">
    <property type="nucleotide sequence ID" value="NZ_LT009720.1"/>
</dbReference>
<dbReference type="AlphaFoldDB" id="A0A9W5B6Q9"/>
<dbReference type="Proteomes" id="UP000191933">
    <property type="component" value="Unassembled WGS sequence"/>
</dbReference>
<keyword evidence="2" id="KW-1185">Reference proteome</keyword>
<evidence type="ECO:0000313" key="1">
    <source>
        <dbReference type="EMBL" id="CUX01529.1"/>
    </source>
</evidence>
<organism evidence="1 2">
    <name type="scientific">Agrobacterium genomosp. 2 str. CFBP 5494</name>
    <dbReference type="NCBI Taxonomy" id="1183436"/>
    <lineage>
        <taxon>Bacteria</taxon>
        <taxon>Pseudomonadati</taxon>
        <taxon>Pseudomonadota</taxon>
        <taxon>Alphaproteobacteria</taxon>
        <taxon>Hyphomicrobiales</taxon>
        <taxon>Rhizobiaceae</taxon>
        <taxon>Rhizobium/Agrobacterium group</taxon>
        <taxon>Agrobacterium</taxon>
        <taxon>Agrobacterium tumefaciens complex</taxon>
    </lineage>
</organism>
<name>A0A9W5B6Q9_9HYPH</name>
<protein>
    <submittedName>
        <fullName evidence="1">Uncharacterized protein</fullName>
    </submittedName>
</protein>
<reference evidence="1 2" key="1">
    <citation type="submission" date="2016-01" db="EMBL/GenBank/DDBJ databases">
        <authorList>
            <person name="Regsiter A."/>
            <person name="william w."/>
        </authorList>
    </citation>
    <scope>NUCLEOTIDE SEQUENCE [LARGE SCALE GENOMIC DNA]</scope>
    <source>
        <strain evidence="1 2">CFBP 5494</strain>
    </source>
</reference>
<gene>
    <name evidence="1" type="ORF">AGR2A_pa10049</name>
</gene>